<accession>A0A7M7JE91</accession>
<dbReference type="GeneID" id="111245898"/>
<evidence type="ECO:0000313" key="4">
    <source>
        <dbReference type="EnsemblMetazoa" id="XP_022650615"/>
    </source>
</evidence>
<dbReference type="InterPro" id="IPR008978">
    <property type="entry name" value="HSP20-like_chaperone"/>
</dbReference>
<dbReference type="KEGG" id="vde:111245898"/>
<feature type="domain" description="SHSP" evidence="3">
    <location>
        <begin position="54"/>
        <end position="164"/>
    </location>
</feature>
<proteinExistence type="inferred from homology"/>
<sequence>MFSRSLRRFQPLARAALLSRRHFMMPPEFRVFNRLVEDFFREPLFTGPRLLTQVEPYGVLSGMRLFREDNKLVAQMRLPQNVKPEDVKIALKDGRLCVSIRSEVNQENFRSVKEFHEELKLNDSTVLMDKMEAYVDSIEGRLRIEAPLKEPEQSGQVRLNIDMGSKAIDDKK</sequence>
<dbReference type="PROSITE" id="PS01031">
    <property type="entry name" value="SHSP"/>
    <property type="match status" value="1"/>
</dbReference>
<protein>
    <recommendedName>
        <fullName evidence="3">SHSP domain-containing protein</fullName>
    </recommendedName>
</protein>
<comment type="similarity">
    <text evidence="1 2">Belongs to the small heat shock protein (HSP20) family.</text>
</comment>
<name>A0A7M7JE91_VARDE</name>
<dbReference type="Gene3D" id="2.60.40.790">
    <property type="match status" value="1"/>
</dbReference>
<dbReference type="RefSeq" id="XP_022650615.1">
    <property type="nucleotide sequence ID" value="XM_022794880.1"/>
</dbReference>
<reference evidence="4" key="1">
    <citation type="submission" date="2021-01" db="UniProtKB">
        <authorList>
            <consortium name="EnsemblMetazoa"/>
        </authorList>
    </citation>
    <scope>IDENTIFICATION</scope>
</reference>
<dbReference type="InterPro" id="IPR002068">
    <property type="entry name" value="A-crystallin/Hsp20_dom"/>
</dbReference>
<dbReference type="AlphaFoldDB" id="A0A7M7JE91"/>
<evidence type="ECO:0000256" key="2">
    <source>
        <dbReference type="RuleBase" id="RU003616"/>
    </source>
</evidence>
<organism evidence="4 5">
    <name type="scientific">Varroa destructor</name>
    <name type="common">Honeybee mite</name>
    <dbReference type="NCBI Taxonomy" id="109461"/>
    <lineage>
        <taxon>Eukaryota</taxon>
        <taxon>Metazoa</taxon>
        <taxon>Ecdysozoa</taxon>
        <taxon>Arthropoda</taxon>
        <taxon>Chelicerata</taxon>
        <taxon>Arachnida</taxon>
        <taxon>Acari</taxon>
        <taxon>Parasitiformes</taxon>
        <taxon>Mesostigmata</taxon>
        <taxon>Gamasina</taxon>
        <taxon>Dermanyssoidea</taxon>
        <taxon>Varroidae</taxon>
        <taxon>Varroa</taxon>
    </lineage>
</organism>
<dbReference type="Proteomes" id="UP000594260">
    <property type="component" value="Unplaced"/>
</dbReference>
<keyword evidence="5" id="KW-1185">Reference proteome</keyword>
<dbReference type="OrthoDB" id="1431247at2759"/>
<dbReference type="Pfam" id="PF00011">
    <property type="entry name" value="HSP20"/>
    <property type="match status" value="1"/>
</dbReference>
<dbReference type="SUPFAM" id="SSF49764">
    <property type="entry name" value="HSP20-like chaperones"/>
    <property type="match status" value="1"/>
</dbReference>
<evidence type="ECO:0000259" key="3">
    <source>
        <dbReference type="PROSITE" id="PS01031"/>
    </source>
</evidence>
<evidence type="ECO:0000313" key="5">
    <source>
        <dbReference type="Proteomes" id="UP000594260"/>
    </source>
</evidence>
<evidence type="ECO:0000256" key="1">
    <source>
        <dbReference type="PROSITE-ProRule" id="PRU00285"/>
    </source>
</evidence>
<dbReference type="CDD" id="cd00298">
    <property type="entry name" value="ACD_sHsps_p23-like"/>
    <property type="match status" value="1"/>
</dbReference>
<dbReference type="EnsemblMetazoa" id="XM_022794880">
    <property type="protein sequence ID" value="XP_022650615"/>
    <property type="gene ID" value="LOC111245898"/>
</dbReference>
<dbReference type="InParanoid" id="A0A7M7JE91"/>